<feature type="transmembrane region" description="Helical" evidence="10">
    <location>
        <begin position="735"/>
        <end position="754"/>
    </location>
</feature>
<dbReference type="EMBL" id="CP045644">
    <property type="protein sequence ID" value="QFZ81955.1"/>
    <property type="molecule type" value="Genomic_DNA"/>
</dbReference>
<evidence type="ECO:0000256" key="3">
    <source>
        <dbReference type="ARBA" id="ARBA00022692"/>
    </source>
</evidence>
<evidence type="ECO:0000256" key="4">
    <source>
        <dbReference type="ARBA" id="ARBA00022719"/>
    </source>
</evidence>
<evidence type="ECO:0000256" key="9">
    <source>
        <dbReference type="ARBA" id="ARBA00023284"/>
    </source>
</evidence>
<dbReference type="InterPro" id="IPR005530">
    <property type="entry name" value="SPW"/>
</dbReference>
<evidence type="ECO:0000256" key="7">
    <source>
        <dbReference type="ARBA" id="ARBA00023136"/>
    </source>
</evidence>
<dbReference type="InterPro" id="IPR050177">
    <property type="entry name" value="Lipid_A_modif_metabolic_enz"/>
</dbReference>
<keyword evidence="3 10" id="KW-0812">Transmembrane</keyword>
<feature type="transmembrane region" description="Helical" evidence="10">
    <location>
        <begin position="809"/>
        <end position="827"/>
    </location>
</feature>
<keyword evidence="9" id="KW-0676">Redox-active center</keyword>
<evidence type="ECO:0000256" key="5">
    <source>
        <dbReference type="ARBA" id="ARBA00022989"/>
    </source>
</evidence>
<dbReference type="InterPro" id="IPR038354">
    <property type="entry name" value="VKOR_sf"/>
</dbReference>
<feature type="domain" description="SPW repeat-containing integral membrane" evidence="12">
    <location>
        <begin position="440"/>
        <end position="506"/>
    </location>
</feature>
<evidence type="ECO:0000313" key="15">
    <source>
        <dbReference type="Proteomes" id="UP000326780"/>
    </source>
</evidence>
<dbReference type="Proteomes" id="UP000326780">
    <property type="component" value="Chromosome"/>
</dbReference>
<dbReference type="AlphaFoldDB" id="A0A5Q0M094"/>
<name>A0A5Q0M094_VARPD</name>
<keyword evidence="4" id="KW-0874">Quinone</keyword>
<feature type="transmembrane region" description="Helical" evidence="10">
    <location>
        <begin position="438"/>
        <end position="459"/>
    </location>
</feature>
<feature type="transmembrane region" description="Helical" evidence="10">
    <location>
        <begin position="465"/>
        <end position="485"/>
    </location>
</feature>
<organism evidence="14 15">
    <name type="scientific">Variovorax paradoxus</name>
    <dbReference type="NCBI Taxonomy" id="34073"/>
    <lineage>
        <taxon>Bacteria</taxon>
        <taxon>Pseudomonadati</taxon>
        <taxon>Pseudomonadota</taxon>
        <taxon>Betaproteobacteria</taxon>
        <taxon>Burkholderiales</taxon>
        <taxon>Comamonadaceae</taxon>
        <taxon>Variovorax</taxon>
    </lineage>
</organism>
<feature type="transmembrane region" description="Helical" evidence="10">
    <location>
        <begin position="389"/>
        <end position="412"/>
    </location>
</feature>
<dbReference type="InterPro" id="IPR001509">
    <property type="entry name" value="Epimerase_deHydtase"/>
</dbReference>
<feature type="transmembrane region" description="Helical" evidence="10">
    <location>
        <begin position="626"/>
        <end position="647"/>
    </location>
</feature>
<evidence type="ECO:0000313" key="14">
    <source>
        <dbReference type="EMBL" id="QFZ81955.1"/>
    </source>
</evidence>
<feature type="domain" description="SPW repeat-containing integral membrane" evidence="12">
    <location>
        <begin position="737"/>
        <end position="827"/>
    </location>
</feature>
<feature type="transmembrane region" description="Helical" evidence="10">
    <location>
        <begin position="497"/>
        <end position="517"/>
    </location>
</feature>
<dbReference type="Pfam" id="PF01370">
    <property type="entry name" value="Epimerase"/>
    <property type="match status" value="1"/>
</dbReference>
<dbReference type="GO" id="GO:0048038">
    <property type="term" value="F:quinone binding"/>
    <property type="evidence" value="ECO:0007669"/>
    <property type="project" value="UniProtKB-KW"/>
</dbReference>
<evidence type="ECO:0000256" key="2">
    <source>
        <dbReference type="ARBA" id="ARBA00006214"/>
    </source>
</evidence>
<evidence type="ECO:0000259" key="13">
    <source>
        <dbReference type="Pfam" id="PF07884"/>
    </source>
</evidence>
<keyword evidence="8" id="KW-1015">Disulfide bond</keyword>
<dbReference type="RefSeq" id="WP_093298999.1">
    <property type="nucleotide sequence ID" value="NZ_CP045644.1"/>
</dbReference>
<reference evidence="14 15" key="1">
    <citation type="submission" date="2019-10" db="EMBL/GenBank/DDBJ databases">
        <title>Complete genome sequence of Variovorax paradoxus 5C-2.</title>
        <authorList>
            <person name="Gogoleva N.E."/>
            <person name="Balkin A.S."/>
        </authorList>
    </citation>
    <scope>NUCLEOTIDE SEQUENCE [LARGE SCALE GENOMIC DNA]</scope>
    <source>
        <strain evidence="14 15">5C-2</strain>
    </source>
</reference>
<feature type="domain" description="NAD-dependent epimerase/dehydratase" evidence="11">
    <location>
        <begin position="9"/>
        <end position="231"/>
    </location>
</feature>
<gene>
    <name evidence="14" type="ORF">GFK26_03875</name>
</gene>
<dbReference type="InterPro" id="IPR036291">
    <property type="entry name" value="NAD(P)-bd_dom_sf"/>
</dbReference>
<accession>A0A5Q0M094</accession>
<evidence type="ECO:0000259" key="12">
    <source>
        <dbReference type="Pfam" id="PF03779"/>
    </source>
</evidence>
<evidence type="ECO:0000259" key="11">
    <source>
        <dbReference type="Pfam" id="PF01370"/>
    </source>
</evidence>
<comment type="subcellular location">
    <subcellularLocation>
        <location evidence="1">Membrane</location>
        <topology evidence="1">Multi-pass membrane protein</topology>
    </subcellularLocation>
</comment>
<dbReference type="Gene3D" id="3.40.50.720">
    <property type="entry name" value="NAD(P)-binding Rossmann-like Domain"/>
    <property type="match status" value="1"/>
</dbReference>
<feature type="transmembrane region" description="Helical" evidence="10">
    <location>
        <begin position="760"/>
        <end position="778"/>
    </location>
</feature>
<protein>
    <submittedName>
        <fullName evidence="14">NAD-dependent epimerase/dehydratase family protein</fullName>
    </submittedName>
</protein>
<dbReference type="GO" id="GO:0016020">
    <property type="term" value="C:membrane"/>
    <property type="evidence" value="ECO:0007669"/>
    <property type="project" value="UniProtKB-SubCell"/>
</dbReference>
<dbReference type="Gene3D" id="1.20.1440.130">
    <property type="entry name" value="VKOR domain"/>
    <property type="match status" value="1"/>
</dbReference>
<evidence type="ECO:0000256" key="10">
    <source>
        <dbReference type="SAM" id="Phobius"/>
    </source>
</evidence>
<keyword evidence="7 10" id="KW-0472">Membrane</keyword>
<dbReference type="Pfam" id="PF07884">
    <property type="entry name" value="VKOR"/>
    <property type="match status" value="1"/>
</dbReference>
<feature type="transmembrane region" description="Helical" evidence="10">
    <location>
        <begin position="537"/>
        <end position="554"/>
    </location>
</feature>
<keyword evidence="6" id="KW-0560">Oxidoreductase</keyword>
<comment type="similarity">
    <text evidence="2">Belongs to the VKOR family.</text>
</comment>
<evidence type="ECO:0000256" key="8">
    <source>
        <dbReference type="ARBA" id="ARBA00023157"/>
    </source>
</evidence>
<evidence type="ECO:0000256" key="1">
    <source>
        <dbReference type="ARBA" id="ARBA00004141"/>
    </source>
</evidence>
<dbReference type="Pfam" id="PF03779">
    <property type="entry name" value="SPW"/>
    <property type="match status" value="2"/>
</dbReference>
<evidence type="ECO:0000256" key="6">
    <source>
        <dbReference type="ARBA" id="ARBA00023002"/>
    </source>
</evidence>
<dbReference type="CDD" id="cd12919">
    <property type="entry name" value="VKOR_2"/>
    <property type="match status" value="1"/>
</dbReference>
<feature type="transmembrane region" description="Helical" evidence="10">
    <location>
        <begin position="653"/>
        <end position="675"/>
    </location>
</feature>
<dbReference type="GO" id="GO:0016491">
    <property type="term" value="F:oxidoreductase activity"/>
    <property type="evidence" value="ECO:0007669"/>
    <property type="project" value="UniProtKB-KW"/>
</dbReference>
<proteinExistence type="inferred from homology"/>
<dbReference type="SUPFAM" id="SSF51735">
    <property type="entry name" value="NAD(P)-binding Rossmann-fold domains"/>
    <property type="match status" value="1"/>
</dbReference>
<dbReference type="PANTHER" id="PTHR43245">
    <property type="entry name" value="BIFUNCTIONAL POLYMYXIN RESISTANCE PROTEIN ARNA"/>
    <property type="match status" value="1"/>
</dbReference>
<sequence length="845" mass="92694">MNRNAKGLVLVTGASGFVGRAVVARLAKLYTVVALDRPGPPDLGAGAKVVDIDLASDASVRDALARVRADFGGRVASVIHLAAYFDLEGVPHPDYECVTVGGTQRLLRELQAFEVEQFVFASTLLVHAPGRPGQPIDEDWPVEPKLPYRESKIKTEKLIREERGKIPAVFVRPAGVYDDKGHAVFLAHQIARIYERKLNSRVYPGNLDAGQPFLHLNDLVDALKRIVERRHELPPELPVLLAEPRTPSFRDLQQAIGRLVHGEAWATKEVPEGIARMGVELEDKVLGEDPFIRSWMVEIAGDHYEVDISRARKLLGWRPRHAVMDVLPKIVEALKSDPPAWYHSNKLNASVVADRAPAVLGQGDAKTETHHDSMREHQQQMRRMHFDMLWVHFFNMLLGGWLISSAFAFDAFDAQAFGHMIWQVTAERGLADPAQRMAWLGWSDVVCGALIILFGAMSLSQKFSWAQWANAAVGVWLLFAPLVFWSPSAAIYNNDTLVGVLVISFAILVPMMPGMSMESMMDQSDMPAGWSYSPSTYLQRLPIVALAFIGFVIARQLTAYQLGHIAGVWDPFFSGTAGRNGTEAIITSDVSKAWPIADGGLGAVSYLLEVLMGVMGGRQRWRTMPWMVAAFGVVVVPLGVVSIYFIIIQPIMLGTWCALCLVAALAMVIMIPYTLDELVAMGQFLVQGHRRGDPFRRIFFMGGPSPGSKQDRQPDFDAPLIKTVASALRGVQVPWTLAACALLGAGLMFTRLMFGSEPPMANSDHLVGALIITVAISAMAEVGRLLRFINVALGLWLVAAPWVLDGASVAASAGSVAFGVAVVALSLPRGRRSKEHYGSWDRWVL</sequence>
<dbReference type="InterPro" id="IPR012932">
    <property type="entry name" value="VKOR"/>
</dbReference>
<keyword evidence="5 10" id="KW-1133">Transmembrane helix</keyword>
<feature type="domain" description="Vitamin K epoxide reductase" evidence="13">
    <location>
        <begin position="542"/>
        <end position="674"/>
    </location>
</feature>